<dbReference type="Proteomes" id="UP000217343">
    <property type="component" value="Chromosome"/>
</dbReference>
<feature type="domain" description="Immunity MXAN-0049 protein" evidence="1">
    <location>
        <begin position="44"/>
        <end position="190"/>
    </location>
</feature>
<dbReference type="EMBL" id="CP022203">
    <property type="protein sequence ID" value="ATB51307.1"/>
    <property type="molecule type" value="Genomic_DNA"/>
</dbReference>
<protein>
    <recommendedName>
        <fullName evidence="1">Immunity MXAN-0049 protein domain-containing protein</fullName>
    </recommendedName>
</protein>
<keyword evidence="3" id="KW-1185">Reference proteome</keyword>
<accession>A0A286NVW2</accession>
<proteinExistence type="predicted"/>
<dbReference type="InterPro" id="IPR012433">
    <property type="entry name" value="Imm11"/>
</dbReference>
<dbReference type="Pfam" id="PF07791">
    <property type="entry name" value="Imm11"/>
    <property type="match status" value="1"/>
</dbReference>
<sequence>MMRFRLLETMGNANNRDLCFLTQFVEGIEGKSYATHLGERLGSIYPKDARLPMSPEHPGIKLSALIGNGRSMLIVSSAFKEAIQKHCTNEIEYLPVTIYDHRNRPYSDDYTIINPIGTFDCLDLEASDIGWSTKAPKKILRVREYVLDRAKMQRAPQLFRVEGDPAEYVIGRELARELYDRKLTNVHWTELRFSDEPRE</sequence>
<dbReference type="KEGG" id="mmas:MYMAC_006965"/>
<evidence type="ECO:0000313" key="3">
    <source>
        <dbReference type="Proteomes" id="UP000217343"/>
    </source>
</evidence>
<reference evidence="2 3" key="1">
    <citation type="submission" date="2017-06" db="EMBL/GenBank/DDBJ databases">
        <title>Sequencing and comparative analysis of myxobacterial genomes.</title>
        <authorList>
            <person name="Rupp O."/>
            <person name="Goesmann A."/>
            <person name="Sogaard-Andersen L."/>
        </authorList>
    </citation>
    <scope>NUCLEOTIDE SEQUENCE [LARGE SCALE GENOMIC DNA]</scope>
    <source>
        <strain evidence="2 3">DSM 14697</strain>
    </source>
</reference>
<gene>
    <name evidence="2" type="ORF">MYMAC_006965</name>
</gene>
<evidence type="ECO:0000259" key="1">
    <source>
        <dbReference type="Pfam" id="PF07791"/>
    </source>
</evidence>
<evidence type="ECO:0000313" key="2">
    <source>
        <dbReference type="EMBL" id="ATB51307.1"/>
    </source>
</evidence>
<dbReference type="AlphaFoldDB" id="A0A286NVW2"/>
<dbReference type="RefSeq" id="WP_239989210.1">
    <property type="nucleotide sequence ID" value="NZ_CP022203.1"/>
</dbReference>
<name>A0A286NVW2_9BACT</name>
<organism evidence="2 3">
    <name type="scientific">Corallococcus macrosporus DSM 14697</name>
    <dbReference type="NCBI Taxonomy" id="1189310"/>
    <lineage>
        <taxon>Bacteria</taxon>
        <taxon>Pseudomonadati</taxon>
        <taxon>Myxococcota</taxon>
        <taxon>Myxococcia</taxon>
        <taxon>Myxococcales</taxon>
        <taxon>Cystobacterineae</taxon>
        <taxon>Myxococcaceae</taxon>
        <taxon>Corallococcus</taxon>
    </lineage>
</organism>